<evidence type="ECO:0000313" key="1">
    <source>
        <dbReference type="EMBL" id="GFH30157.1"/>
    </source>
</evidence>
<name>A0A6A0AE74_HAELA</name>
<gene>
    <name evidence="1" type="ORF">HaLaN_28954</name>
</gene>
<dbReference type="InterPro" id="IPR052396">
    <property type="entry name" value="Meiotic_Drive_Suppr_Kinase"/>
</dbReference>
<protein>
    <recommendedName>
        <fullName evidence="3">Protein kinase domain-containing protein</fullName>
    </recommendedName>
</protein>
<dbReference type="Gene3D" id="1.10.510.10">
    <property type="entry name" value="Transferase(Phosphotransferase) domain 1"/>
    <property type="match status" value="1"/>
</dbReference>
<dbReference type="Proteomes" id="UP000485058">
    <property type="component" value="Unassembled WGS sequence"/>
</dbReference>
<keyword evidence="2" id="KW-1185">Reference proteome</keyword>
<dbReference type="PANTHER" id="PTHR37171:SF1">
    <property type="entry name" value="SERINE_THREONINE-PROTEIN KINASE YRZF-RELATED"/>
    <property type="match status" value="1"/>
</dbReference>
<comment type="caution">
    <text evidence="1">The sequence shown here is derived from an EMBL/GenBank/DDBJ whole genome shotgun (WGS) entry which is preliminary data.</text>
</comment>
<reference evidence="1 2" key="1">
    <citation type="submission" date="2020-02" db="EMBL/GenBank/DDBJ databases">
        <title>Draft genome sequence of Haematococcus lacustris strain NIES-144.</title>
        <authorList>
            <person name="Morimoto D."/>
            <person name="Nakagawa S."/>
            <person name="Yoshida T."/>
            <person name="Sawayama S."/>
        </authorList>
    </citation>
    <scope>NUCLEOTIDE SEQUENCE [LARGE SCALE GENOMIC DNA]</scope>
    <source>
        <strain evidence="1 2">NIES-144</strain>
    </source>
</reference>
<dbReference type="EMBL" id="BLLF01004736">
    <property type="protein sequence ID" value="GFH30157.1"/>
    <property type="molecule type" value="Genomic_DNA"/>
</dbReference>
<dbReference type="PANTHER" id="PTHR37171">
    <property type="entry name" value="SERINE/THREONINE-PROTEIN KINASE YRZF-RELATED"/>
    <property type="match status" value="1"/>
</dbReference>
<accession>A0A6A0AE74</accession>
<dbReference type="SUPFAM" id="SSF56112">
    <property type="entry name" value="Protein kinase-like (PK-like)"/>
    <property type="match status" value="1"/>
</dbReference>
<evidence type="ECO:0000313" key="2">
    <source>
        <dbReference type="Proteomes" id="UP000485058"/>
    </source>
</evidence>
<proteinExistence type="predicted"/>
<evidence type="ECO:0008006" key="3">
    <source>
        <dbReference type="Google" id="ProtNLM"/>
    </source>
</evidence>
<dbReference type="AlphaFoldDB" id="A0A6A0AE74"/>
<sequence>MRCRNTVLLRIDALATAPCSCYAGFLQELQGHLLPVLHGSGYWRGRNSFFLATAVVPGEPVDGCTDAAAVQAAAQAAQQALQAIHQRGVAHGDVCKDNILVQQADSSDLQVVFIGFGHAYLDPSPEQCERELARLAQVFRSLFKSSD</sequence>
<dbReference type="InterPro" id="IPR011009">
    <property type="entry name" value="Kinase-like_dom_sf"/>
</dbReference>
<organism evidence="1 2">
    <name type="scientific">Haematococcus lacustris</name>
    <name type="common">Green alga</name>
    <name type="synonym">Haematococcus pluvialis</name>
    <dbReference type="NCBI Taxonomy" id="44745"/>
    <lineage>
        <taxon>Eukaryota</taxon>
        <taxon>Viridiplantae</taxon>
        <taxon>Chlorophyta</taxon>
        <taxon>core chlorophytes</taxon>
        <taxon>Chlorophyceae</taxon>
        <taxon>CS clade</taxon>
        <taxon>Chlamydomonadales</taxon>
        <taxon>Haematococcaceae</taxon>
        <taxon>Haematococcus</taxon>
    </lineage>
</organism>